<dbReference type="OrthoDB" id="9986044at2"/>
<evidence type="ECO:0000313" key="2">
    <source>
        <dbReference type="Proteomes" id="UP000306918"/>
    </source>
</evidence>
<organism evidence="1 2">
    <name type="scientific">Niastella caeni</name>
    <dbReference type="NCBI Taxonomy" id="2569763"/>
    <lineage>
        <taxon>Bacteria</taxon>
        <taxon>Pseudomonadati</taxon>
        <taxon>Bacteroidota</taxon>
        <taxon>Chitinophagia</taxon>
        <taxon>Chitinophagales</taxon>
        <taxon>Chitinophagaceae</taxon>
        <taxon>Niastella</taxon>
    </lineage>
</organism>
<dbReference type="EMBL" id="STFF01000016">
    <property type="protein sequence ID" value="THU30382.1"/>
    <property type="molecule type" value="Genomic_DNA"/>
</dbReference>
<dbReference type="PROSITE" id="PS51257">
    <property type="entry name" value="PROKAR_LIPOPROTEIN"/>
    <property type="match status" value="1"/>
</dbReference>
<reference evidence="1 2" key="1">
    <citation type="submission" date="2019-04" db="EMBL/GenBank/DDBJ databases">
        <title>Niastella caeni sp. nov., isolated from activated sludge.</title>
        <authorList>
            <person name="Sheng M."/>
        </authorList>
    </citation>
    <scope>NUCLEOTIDE SEQUENCE [LARGE SCALE GENOMIC DNA]</scope>
    <source>
        <strain evidence="1 2">HX-2-15</strain>
    </source>
</reference>
<keyword evidence="2" id="KW-1185">Reference proteome</keyword>
<dbReference type="AlphaFoldDB" id="A0A4S8HCX9"/>
<comment type="caution">
    <text evidence="1">The sequence shown here is derived from an EMBL/GenBank/DDBJ whole genome shotgun (WGS) entry which is preliminary data.</text>
</comment>
<name>A0A4S8HCX9_9BACT</name>
<sequence length="71" mass="7813">MNFALRFDNCHTTQKATFPACYLPALTACISMTIIKLKSFNKWGGINISFFTFASLKSDVSSPTSNKGLSQ</sequence>
<protein>
    <submittedName>
        <fullName evidence="1">Uncharacterized protein</fullName>
    </submittedName>
</protein>
<dbReference type="RefSeq" id="WP_136580858.1">
    <property type="nucleotide sequence ID" value="NZ_STFF01000016.1"/>
</dbReference>
<gene>
    <name evidence="1" type="ORF">FAM09_29945</name>
</gene>
<evidence type="ECO:0000313" key="1">
    <source>
        <dbReference type="EMBL" id="THU30382.1"/>
    </source>
</evidence>
<proteinExistence type="predicted"/>
<dbReference type="Proteomes" id="UP000306918">
    <property type="component" value="Unassembled WGS sequence"/>
</dbReference>
<accession>A0A4S8HCX9</accession>